<dbReference type="PIRSF" id="PIRSF004669">
    <property type="entry name" value="FliQ"/>
    <property type="match status" value="1"/>
</dbReference>
<evidence type="ECO:0000256" key="8">
    <source>
        <dbReference type="ARBA" id="ARBA00023143"/>
    </source>
</evidence>
<evidence type="ECO:0000313" key="12">
    <source>
        <dbReference type="EMBL" id="QOK98800.1"/>
    </source>
</evidence>
<accession>A0A0S4TST1</accession>
<keyword evidence="6 9" id="KW-1133">Transmembrane helix</keyword>
<dbReference type="GO" id="GO:0044780">
    <property type="term" value="P:bacterial-type flagellum assembly"/>
    <property type="evidence" value="ECO:0007669"/>
    <property type="project" value="InterPro"/>
</dbReference>
<proteinExistence type="inferred from homology"/>
<evidence type="ECO:0000313" key="10">
    <source>
        <dbReference type="EMBL" id="CUV13114.1"/>
    </source>
</evidence>
<evidence type="ECO:0000256" key="1">
    <source>
        <dbReference type="ARBA" id="ARBA00004651"/>
    </source>
</evidence>
<comment type="subcellular location">
    <subcellularLocation>
        <location evidence="1 9">Cell membrane</location>
        <topology evidence="1">Multi-pass membrane protein</topology>
    </subcellularLocation>
    <subcellularLocation>
        <location evidence="9">Bacterial flagellum basal body</location>
    </subcellularLocation>
</comment>
<evidence type="ECO:0000256" key="9">
    <source>
        <dbReference type="RuleBase" id="RU364090"/>
    </source>
</evidence>
<name>A0A0S4TST1_RALSL</name>
<evidence type="ECO:0000256" key="5">
    <source>
        <dbReference type="ARBA" id="ARBA00022692"/>
    </source>
</evidence>
<dbReference type="EMBL" id="LN899819">
    <property type="protein sequence ID" value="CUV13114.1"/>
    <property type="molecule type" value="Genomic_DNA"/>
</dbReference>
<evidence type="ECO:0000313" key="11">
    <source>
        <dbReference type="EMBL" id="QCX51234.1"/>
    </source>
</evidence>
<dbReference type="GO" id="GO:0009425">
    <property type="term" value="C:bacterial-type flagellum basal body"/>
    <property type="evidence" value="ECO:0007669"/>
    <property type="project" value="UniProtKB-SubCell"/>
</dbReference>
<dbReference type="Pfam" id="PF01313">
    <property type="entry name" value="Bac_export_3"/>
    <property type="match status" value="1"/>
</dbReference>
<comment type="function">
    <text evidence="9">Role in flagellar biosynthesis.</text>
</comment>
<keyword evidence="8 9" id="KW-0975">Bacterial flagellum</keyword>
<evidence type="ECO:0000256" key="2">
    <source>
        <dbReference type="ARBA" id="ARBA00006156"/>
    </source>
</evidence>
<keyword evidence="11" id="KW-0614">Plasmid</keyword>
<gene>
    <name evidence="9 10" type="primary">fliQ</name>
    <name evidence="11" type="ORF">E7Z57_19255</name>
    <name evidence="12" type="ORF">HF909_20460</name>
    <name evidence="10" type="ORF">RUN39_v1_520018</name>
</gene>
<dbReference type="EMBL" id="CP051170">
    <property type="protein sequence ID" value="QOK98800.1"/>
    <property type="molecule type" value="Genomic_DNA"/>
</dbReference>
<keyword evidence="5 9" id="KW-0812">Transmembrane</keyword>
<dbReference type="GeneID" id="93850375"/>
<sequence>MTPEYVLNMARQAMQVAMMIGAPMLLVSLVVGLLVAVFQAATQLNEQTLSFIPKLLAVAATMILAGPWVLGVIVDYTRDVLTNIPNYVN</sequence>
<dbReference type="Proteomes" id="UP000310553">
    <property type="component" value="Plasmid pUW386"/>
</dbReference>
<dbReference type="PANTHER" id="PTHR34040:SF2">
    <property type="entry name" value="FLAGELLAR BIOSYNTHETIC PROTEIN FLIQ"/>
    <property type="match status" value="1"/>
</dbReference>
<keyword evidence="4 9" id="KW-1003">Cell membrane</keyword>
<dbReference type="RefSeq" id="WP_064050947.1">
    <property type="nucleotide sequence ID" value="NZ_CP103851.1"/>
</dbReference>
<geneLocation type="plasmid" evidence="13">
    <name>puw386</name>
</geneLocation>
<dbReference type="Proteomes" id="UP000593970">
    <property type="component" value="Plasmid pUW774mp"/>
</dbReference>
<evidence type="ECO:0000256" key="3">
    <source>
        <dbReference type="ARBA" id="ARBA00021718"/>
    </source>
</evidence>
<dbReference type="PATRIC" id="fig|305.106.peg.2268"/>
<keyword evidence="7 9" id="KW-0472">Membrane</keyword>
<geneLocation type="plasmid" evidence="12 14">
    <name>pUW774mp</name>
</geneLocation>
<dbReference type="PANTHER" id="PTHR34040">
    <property type="entry name" value="FLAGELLAR BIOSYNTHETIC PROTEIN FLIQ"/>
    <property type="match status" value="1"/>
</dbReference>
<geneLocation type="plasmid" evidence="11">
    <name>pUW386</name>
</geneLocation>
<reference evidence="14" key="4">
    <citation type="submission" date="2020-04" db="EMBL/GenBank/DDBJ databases">
        <title>Ralstonia solanacearum UW576, UW763, UW773, and UW774.</title>
        <authorList>
            <person name="Steidl O."/>
            <person name="Truchon A."/>
            <person name="Allen C."/>
        </authorList>
    </citation>
    <scope>NUCLEOTIDE SEQUENCE [LARGE SCALE GENOMIC DNA]</scope>
    <source>
        <strain evidence="14">UW774</strain>
        <plasmid evidence="14">pUW774mp</plasmid>
    </source>
</reference>
<dbReference type="PRINTS" id="PR00952">
    <property type="entry name" value="TYPE3IMQPROT"/>
</dbReference>
<dbReference type="InterPro" id="IPR002191">
    <property type="entry name" value="Bac_export_3"/>
</dbReference>
<reference evidence="11 13" key="2">
    <citation type="submission" date="2019-04" db="EMBL/GenBank/DDBJ databases">
        <title>Complete Genome of UW386 and Higher Quality Genome of UW700.</title>
        <authorList>
            <person name="Jacobs J."/>
            <person name="Perez A."/>
            <person name="Steidl O."/>
            <person name="Allen C."/>
        </authorList>
    </citation>
    <scope>NUCLEOTIDE SEQUENCE [LARGE SCALE GENOMIC DNA]</scope>
    <source>
        <strain evidence="11 13">UW386</strain>
        <plasmid evidence="13">puw386</plasmid>
        <plasmid evidence="11">pUW386</plasmid>
    </source>
</reference>
<dbReference type="NCBIfam" id="TIGR01402">
    <property type="entry name" value="fliQ"/>
    <property type="match status" value="1"/>
</dbReference>
<organism evidence="10">
    <name type="scientific">Ralstonia solanacearum</name>
    <name type="common">Pseudomonas solanacearum</name>
    <dbReference type="NCBI Taxonomy" id="305"/>
    <lineage>
        <taxon>Bacteria</taxon>
        <taxon>Pseudomonadati</taxon>
        <taxon>Pseudomonadota</taxon>
        <taxon>Betaproteobacteria</taxon>
        <taxon>Burkholderiales</taxon>
        <taxon>Burkholderiaceae</taxon>
        <taxon>Ralstonia</taxon>
        <taxon>Ralstonia solanacearum species complex</taxon>
    </lineage>
</organism>
<reference evidence="10" key="1">
    <citation type="submission" date="2015-10" db="EMBL/GenBank/DDBJ databases">
        <authorList>
            <person name="Gilbert D.G."/>
        </authorList>
    </citation>
    <scope>NUCLEOTIDE SEQUENCE</scope>
    <source>
        <strain evidence="10">Phyl III-seqv23</strain>
    </source>
</reference>
<reference evidence="12" key="3">
    <citation type="submission" date="2020-04" db="EMBL/GenBank/DDBJ databases">
        <title>Ralstonia pseudosolanacearum UW576, UW763, UW773, and UW774.</title>
        <authorList>
            <person name="Steidl O."/>
            <person name="Truchon A."/>
            <person name="Allen C."/>
        </authorList>
    </citation>
    <scope>NUCLEOTIDE SEQUENCE</scope>
    <source>
        <strain evidence="12">RUN2474</strain>
        <plasmid evidence="12">pUW774mp</plasmid>
    </source>
</reference>
<dbReference type="GO" id="GO:0005886">
    <property type="term" value="C:plasma membrane"/>
    <property type="evidence" value="ECO:0007669"/>
    <property type="project" value="UniProtKB-SubCell"/>
</dbReference>
<evidence type="ECO:0000313" key="13">
    <source>
        <dbReference type="Proteomes" id="UP000310553"/>
    </source>
</evidence>
<evidence type="ECO:0000256" key="4">
    <source>
        <dbReference type="ARBA" id="ARBA00022475"/>
    </source>
</evidence>
<dbReference type="EMBL" id="CP039340">
    <property type="protein sequence ID" value="QCX51234.1"/>
    <property type="molecule type" value="Genomic_DNA"/>
</dbReference>
<keyword evidence="10" id="KW-0969">Cilium</keyword>
<dbReference type="InterPro" id="IPR006305">
    <property type="entry name" value="FliQ"/>
</dbReference>
<protein>
    <recommendedName>
        <fullName evidence="3 9">Flagellar biosynthetic protein FliQ</fullName>
    </recommendedName>
</protein>
<dbReference type="GO" id="GO:0009306">
    <property type="term" value="P:protein secretion"/>
    <property type="evidence" value="ECO:0007669"/>
    <property type="project" value="InterPro"/>
</dbReference>
<dbReference type="AlphaFoldDB" id="A0A0S4TST1"/>
<feature type="transmembrane region" description="Helical" evidence="9">
    <location>
        <begin position="56"/>
        <end position="74"/>
    </location>
</feature>
<evidence type="ECO:0000313" key="14">
    <source>
        <dbReference type="Proteomes" id="UP000593970"/>
    </source>
</evidence>
<evidence type="ECO:0000256" key="7">
    <source>
        <dbReference type="ARBA" id="ARBA00023136"/>
    </source>
</evidence>
<evidence type="ECO:0000256" key="6">
    <source>
        <dbReference type="ARBA" id="ARBA00022989"/>
    </source>
</evidence>
<comment type="similarity">
    <text evidence="2 9">Belongs to the FliQ/MopD/SpaQ family.</text>
</comment>
<keyword evidence="10" id="KW-0282">Flagellum</keyword>
<keyword evidence="10" id="KW-0966">Cell projection</keyword>